<evidence type="ECO:0000256" key="3">
    <source>
        <dbReference type="ARBA" id="ARBA00022989"/>
    </source>
</evidence>
<comment type="subcellular location">
    <subcellularLocation>
        <location evidence="1">Membrane</location>
        <topology evidence="1">Multi-pass membrane protein</topology>
    </subcellularLocation>
</comment>
<dbReference type="EMBL" id="BAABRN010000033">
    <property type="protein sequence ID" value="GAA5502929.1"/>
    <property type="molecule type" value="Genomic_DNA"/>
</dbReference>
<evidence type="ECO:0000256" key="4">
    <source>
        <dbReference type="ARBA" id="ARBA00023136"/>
    </source>
</evidence>
<keyword evidence="2 5" id="KW-0812">Transmembrane</keyword>
<dbReference type="Proteomes" id="UP001458946">
    <property type="component" value="Unassembled WGS sequence"/>
</dbReference>
<evidence type="ECO:0000256" key="5">
    <source>
        <dbReference type="SAM" id="Phobius"/>
    </source>
</evidence>
<dbReference type="RefSeq" id="WP_353542901.1">
    <property type="nucleotide sequence ID" value="NZ_BAABRN010000033.1"/>
</dbReference>
<protein>
    <submittedName>
        <fullName evidence="6">Uncharacterized protein</fullName>
    </submittedName>
</protein>
<evidence type="ECO:0000256" key="2">
    <source>
        <dbReference type="ARBA" id="ARBA00022692"/>
    </source>
</evidence>
<dbReference type="PANTHER" id="PTHR42038">
    <property type="match status" value="1"/>
</dbReference>
<feature type="transmembrane region" description="Helical" evidence="5">
    <location>
        <begin position="158"/>
        <end position="175"/>
    </location>
</feature>
<evidence type="ECO:0000256" key="1">
    <source>
        <dbReference type="ARBA" id="ARBA00004141"/>
    </source>
</evidence>
<name>A0ABP9VCG2_9DEIO</name>
<keyword evidence="3 5" id="KW-1133">Transmembrane helix</keyword>
<gene>
    <name evidence="6" type="ORF">Dxin01_02676</name>
</gene>
<comment type="caution">
    <text evidence="6">The sequence shown here is derived from an EMBL/GenBank/DDBJ whole genome shotgun (WGS) entry which is preliminary data.</text>
</comment>
<feature type="transmembrane region" description="Helical" evidence="5">
    <location>
        <begin position="97"/>
        <end position="119"/>
    </location>
</feature>
<sequence>MNSTHLAFLLDLFSGLAWTIVYFQAIRVGLRDKSYAMPLAALGLNIAWEGIYAVRSLSDGVSAQGIINLIWCLFDVGIVYTYLKYGRRELHAFVSRPMFLGWFAAVMLASFAVQGLFLVEFGDLAPLYSAFLQNLLMSGLFIAMLISRRGLRGQNMTIAVAKWLGTLAPTISIGLLKGYSFALWVGLLCSIFDLMYIALIRRLEKNPNLFQVERQAPAEFARPPAS</sequence>
<organism evidence="6 7">
    <name type="scientific">Deinococcus xinjiangensis</name>
    <dbReference type="NCBI Taxonomy" id="457454"/>
    <lineage>
        <taxon>Bacteria</taxon>
        <taxon>Thermotogati</taxon>
        <taxon>Deinococcota</taxon>
        <taxon>Deinococci</taxon>
        <taxon>Deinococcales</taxon>
        <taxon>Deinococcaceae</taxon>
        <taxon>Deinococcus</taxon>
    </lineage>
</organism>
<keyword evidence="4 5" id="KW-0472">Membrane</keyword>
<feature type="transmembrane region" description="Helical" evidence="5">
    <location>
        <begin position="125"/>
        <end position="146"/>
    </location>
</feature>
<accession>A0ABP9VCG2</accession>
<dbReference type="InterPro" id="IPR039020">
    <property type="entry name" value="PaxB-like"/>
</dbReference>
<dbReference type="PANTHER" id="PTHR42038:SF2">
    <property type="entry name" value="TERPENE CYCLASE AUSL"/>
    <property type="match status" value="1"/>
</dbReference>
<keyword evidence="7" id="KW-1185">Reference proteome</keyword>
<evidence type="ECO:0000313" key="6">
    <source>
        <dbReference type="EMBL" id="GAA5502929.1"/>
    </source>
</evidence>
<dbReference type="Pfam" id="PF25129">
    <property type="entry name" value="Pyr4-TMTC"/>
    <property type="match status" value="1"/>
</dbReference>
<feature type="transmembrane region" description="Helical" evidence="5">
    <location>
        <begin position="6"/>
        <end position="23"/>
    </location>
</feature>
<reference evidence="6 7" key="1">
    <citation type="submission" date="2024-02" db="EMBL/GenBank/DDBJ databases">
        <title>Deinococcus xinjiangensis NBRC 107630.</title>
        <authorList>
            <person name="Ichikawa N."/>
            <person name="Katano-Makiyama Y."/>
            <person name="Hidaka K."/>
        </authorList>
    </citation>
    <scope>NUCLEOTIDE SEQUENCE [LARGE SCALE GENOMIC DNA]</scope>
    <source>
        <strain evidence="6 7">NBRC 107630</strain>
    </source>
</reference>
<proteinExistence type="predicted"/>
<feature type="transmembrane region" description="Helical" evidence="5">
    <location>
        <begin position="181"/>
        <end position="200"/>
    </location>
</feature>
<evidence type="ECO:0000313" key="7">
    <source>
        <dbReference type="Proteomes" id="UP001458946"/>
    </source>
</evidence>
<feature type="transmembrane region" description="Helical" evidence="5">
    <location>
        <begin position="66"/>
        <end position="85"/>
    </location>
</feature>